<keyword evidence="4" id="KW-0238">DNA-binding</keyword>
<dbReference type="Proteomes" id="UP000743370">
    <property type="component" value="Unassembled WGS sequence"/>
</dbReference>
<dbReference type="GO" id="GO:0006325">
    <property type="term" value="P:chromatin organization"/>
    <property type="evidence" value="ECO:0007669"/>
    <property type="project" value="UniProtKB-KW"/>
</dbReference>
<protein>
    <recommendedName>
        <fullName evidence="8">DEK-C domain-containing protein</fullName>
    </recommendedName>
</protein>
<evidence type="ECO:0000256" key="3">
    <source>
        <dbReference type="ARBA" id="ARBA00023015"/>
    </source>
</evidence>
<evidence type="ECO:0000256" key="1">
    <source>
        <dbReference type="ARBA" id="ARBA00004604"/>
    </source>
</evidence>
<dbReference type="EMBL" id="JABFOF010000001">
    <property type="protein sequence ID" value="KAG2410741.1"/>
    <property type="molecule type" value="Genomic_DNA"/>
</dbReference>
<feature type="compositionally biased region" description="Acidic residues" evidence="7">
    <location>
        <begin position="293"/>
        <end position="313"/>
    </location>
</feature>
<dbReference type="GO" id="GO:0042393">
    <property type="term" value="F:histone binding"/>
    <property type="evidence" value="ECO:0007669"/>
    <property type="project" value="TreeGrafter"/>
</dbReference>
<evidence type="ECO:0000313" key="10">
    <source>
        <dbReference type="Proteomes" id="UP000743370"/>
    </source>
</evidence>
<comment type="subcellular location">
    <subcellularLocation>
        <location evidence="1">Nucleus</location>
        <location evidence="1">Nucleolus</location>
    </subcellularLocation>
</comment>
<gene>
    <name evidence="9" type="ORF">HKW66_Vig0014060</name>
</gene>
<dbReference type="FunFam" id="1.10.10.60:FF:000220">
    <property type="entry name" value="DEK domain-containing chromatin associated protein"/>
    <property type="match status" value="1"/>
</dbReference>
<feature type="region of interest" description="Disordered" evidence="7">
    <location>
        <begin position="492"/>
        <end position="514"/>
    </location>
</feature>
<dbReference type="GO" id="GO:0005730">
    <property type="term" value="C:nucleolus"/>
    <property type="evidence" value="ECO:0007669"/>
    <property type="project" value="UniProtKB-SubCell"/>
</dbReference>
<evidence type="ECO:0000256" key="6">
    <source>
        <dbReference type="ARBA" id="ARBA00023242"/>
    </source>
</evidence>
<dbReference type="Pfam" id="PF08766">
    <property type="entry name" value="DEK_C"/>
    <property type="match status" value="1"/>
</dbReference>
<keyword evidence="6" id="KW-0539">Nucleus</keyword>
<dbReference type="AlphaFoldDB" id="A0A8T0LGV3"/>
<keyword evidence="5" id="KW-0804">Transcription</keyword>
<feature type="region of interest" description="Disordered" evidence="7">
    <location>
        <begin position="1"/>
        <end position="106"/>
    </location>
</feature>
<feature type="compositionally biased region" description="Low complexity" evidence="7">
    <location>
        <begin position="379"/>
        <end position="393"/>
    </location>
</feature>
<dbReference type="PANTHER" id="PTHR13468">
    <property type="entry name" value="DEK PROTEIN"/>
    <property type="match status" value="1"/>
</dbReference>
<feature type="compositionally biased region" description="Basic and acidic residues" evidence="7">
    <location>
        <begin position="20"/>
        <end position="45"/>
    </location>
</feature>
<dbReference type="PROSITE" id="PS51998">
    <property type="entry name" value="DEK_C"/>
    <property type="match status" value="1"/>
</dbReference>
<feature type="compositionally biased region" description="Basic and acidic residues" evidence="7">
    <location>
        <begin position="409"/>
        <end position="442"/>
    </location>
</feature>
<proteinExistence type="predicted"/>
<feature type="compositionally biased region" description="Basic and acidic residues" evidence="7">
    <location>
        <begin position="314"/>
        <end position="337"/>
    </location>
</feature>
<dbReference type="GO" id="GO:2000779">
    <property type="term" value="P:regulation of double-strand break repair"/>
    <property type="evidence" value="ECO:0007669"/>
    <property type="project" value="TreeGrafter"/>
</dbReference>
<feature type="domain" description="DEK-C" evidence="8">
    <location>
        <begin position="435"/>
        <end position="490"/>
    </location>
</feature>
<sequence>MSSETLENERSQAEEEVQAEENHTEQEDTPMKNDVSENGDVKEKDEVEEETDERDEAKSSKSPEESGYATPTTKRPTRERKTVDRYTVSSPDKFHKSSSLKASSIEKGNGTQLKDIPNVAFKLSKRKADENLHALHKILFGQRGKAIAVKRNIGLFSGYVWTDNEEKLKAKTKEKIEKCAKEKLVDFCNVLNIPINKTTMKKVKVYLTFFHPCIVTIALYKQVMINVAFQEELSAKLFEFLVSPHATTDVLLADKKMKGKKRGRKPTPNKSETPAKKQKKTSIARKKQKQSSDVEESDVSEPSEAEVDSEEDDVPKSESDHDDENMSEKEEDKEKAHTGSSTKTLNEDQDEPAKKTTTVETTKSNEKTPKRSTSKIARNVNTSKSKQSTSNKQKTVRENQNSKRKVADKKRTDKSSKASVKDGGKGKRSEKAEDGPSKNEMHRVVVDILKKVDFNTATLSDILKQLGTHFDVDLMHRKAEVKDIITDVINNMSDNDKEETSNVGDDDGEDEELL</sequence>
<evidence type="ECO:0000256" key="2">
    <source>
        <dbReference type="ARBA" id="ARBA00022853"/>
    </source>
</evidence>
<keyword evidence="3" id="KW-0805">Transcription regulation</keyword>
<dbReference type="PANTHER" id="PTHR13468:SF1">
    <property type="entry name" value="PROTEIN DEK"/>
    <property type="match status" value="1"/>
</dbReference>
<accession>A0A8T0LGV3</accession>
<evidence type="ECO:0000256" key="4">
    <source>
        <dbReference type="ARBA" id="ARBA00023125"/>
    </source>
</evidence>
<keyword evidence="2" id="KW-0156">Chromatin regulator</keyword>
<dbReference type="InterPro" id="IPR044198">
    <property type="entry name" value="DEK"/>
</dbReference>
<feature type="compositionally biased region" description="Basic residues" evidence="7">
    <location>
        <begin position="276"/>
        <end position="289"/>
    </location>
</feature>
<dbReference type="InterPro" id="IPR014876">
    <property type="entry name" value="DEK_C"/>
</dbReference>
<organism evidence="9 10">
    <name type="scientific">Phaseolus angularis</name>
    <name type="common">Azuki bean</name>
    <name type="synonym">Vigna angularis</name>
    <dbReference type="NCBI Taxonomy" id="3914"/>
    <lineage>
        <taxon>Eukaryota</taxon>
        <taxon>Viridiplantae</taxon>
        <taxon>Streptophyta</taxon>
        <taxon>Embryophyta</taxon>
        <taxon>Tracheophyta</taxon>
        <taxon>Spermatophyta</taxon>
        <taxon>Magnoliopsida</taxon>
        <taxon>eudicotyledons</taxon>
        <taxon>Gunneridae</taxon>
        <taxon>Pentapetalae</taxon>
        <taxon>rosids</taxon>
        <taxon>fabids</taxon>
        <taxon>Fabales</taxon>
        <taxon>Fabaceae</taxon>
        <taxon>Papilionoideae</taxon>
        <taxon>50 kb inversion clade</taxon>
        <taxon>NPAAA clade</taxon>
        <taxon>indigoferoid/millettioid clade</taxon>
        <taxon>Phaseoleae</taxon>
        <taxon>Vigna</taxon>
    </lineage>
</organism>
<evidence type="ECO:0000313" key="9">
    <source>
        <dbReference type="EMBL" id="KAG2410741.1"/>
    </source>
</evidence>
<dbReference type="SUPFAM" id="SSF109715">
    <property type="entry name" value="DEK C-terminal domain"/>
    <property type="match status" value="1"/>
</dbReference>
<comment type="caution">
    <text evidence="9">The sequence shown here is derived from an EMBL/GenBank/DDBJ whole genome shotgun (WGS) entry which is preliminary data.</text>
</comment>
<evidence type="ECO:0000256" key="7">
    <source>
        <dbReference type="SAM" id="MobiDB-lite"/>
    </source>
</evidence>
<name>A0A8T0LGV3_PHAAN</name>
<evidence type="ECO:0000259" key="8">
    <source>
        <dbReference type="PROSITE" id="PS51998"/>
    </source>
</evidence>
<dbReference type="Gene3D" id="1.10.10.60">
    <property type="entry name" value="Homeodomain-like"/>
    <property type="match status" value="1"/>
</dbReference>
<evidence type="ECO:0000256" key="5">
    <source>
        <dbReference type="ARBA" id="ARBA00023163"/>
    </source>
</evidence>
<feature type="compositionally biased region" description="Basic residues" evidence="7">
    <location>
        <begin position="257"/>
        <end position="267"/>
    </location>
</feature>
<feature type="compositionally biased region" description="Acidic residues" evidence="7">
    <location>
        <begin position="504"/>
        <end position="514"/>
    </location>
</feature>
<dbReference type="GO" id="GO:0003677">
    <property type="term" value="F:DNA binding"/>
    <property type="evidence" value="ECO:0007669"/>
    <property type="project" value="UniProtKB-KW"/>
</dbReference>
<feature type="region of interest" description="Disordered" evidence="7">
    <location>
        <begin position="253"/>
        <end position="442"/>
    </location>
</feature>
<feature type="compositionally biased region" description="Basic and acidic residues" evidence="7">
    <location>
        <begin position="55"/>
        <end position="64"/>
    </location>
</feature>
<reference evidence="9 10" key="1">
    <citation type="submission" date="2020-05" db="EMBL/GenBank/DDBJ databases">
        <title>Vigna angularis (adzuki bean) Var. LongXiaoDou No. 4 denovo assembly.</title>
        <authorList>
            <person name="Xiang H."/>
        </authorList>
    </citation>
    <scope>NUCLEOTIDE SEQUENCE [LARGE SCALE GENOMIC DNA]</scope>
    <source>
        <tissue evidence="9">Leaf</tissue>
    </source>
</reference>